<evidence type="ECO:0000256" key="1">
    <source>
        <dbReference type="ARBA" id="ARBA00022448"/>
    </source>
</evidence>
<dbReference type="GO" id="GO:0005737">
    <property type="term" value="C:cytoplasm"/>
    <property type="evidence" value="ECO:0007669"/>
    <property type="project" value="TreeGrafter"/>
</dbReference>
<dbReference type="NCBIfam" id="TIGR01068">
    <property type="entry name" value="thioredoxin"/>
    <property type="match status" value="1"/>
</dbReference>
<sequence>MASVISSSSTSSSTIQFSHRRSTSPPSLSSPTFLRRRLFSFHRFSGLKIQQQKQSVSLSSQRVSKRVAGSSIVCEASSDTALDVPSVTNETWESLVLKADGPVMVEFWAPWCGPCRMLLPIIGELAKEYTGRLKCYKLNTDDSPSIATQYGIRSIPTIMIFLNGEKKDAIIGAVPKTTLTACIEKFL</sequence>
<proteinExistence type="predicted"/>
<dbReference type="PROSITE" id="PS51352">
    <property type="entry name" value="THIOREDOXIN_2"/>
    <property type="match status" value="1"/>
</dbReference>
<dbReference type="InterPro" id="IPR013766">
    <property type="entry name" value="Thioredoxin_domain"/>
</dbReference>
<dbReference type="FunFam" id="3.40.30.10:FF:000001">
    <property type="entry name" value="Thioredoxin"/>
    <property type="match status" value="1"/>
</dbReference>
<evidence type="ECO:0000313" key="7">
    <source>
        <dbReference type="EMBL" id="PWA35989.1"/>
    </source>
</evidence>
<evidence type="ECO:0000256" key="4">
    <source>
        <dbReference type="ARBA" id="ARBA00023157"/>
    </source>
</evidence>
<dbReference type="OrthoDB" id="2121326at2759"/>
<dbReference type="SUPFAM" id="SSF52833">
    <property type="entry name" value="Thioredoxin-like"/>
    <property type="match status" value="1"/>
</dbReference>
<feature type="domain" description="Thioredoxin" evidence="6">
    <location>
        <begin position="71"/>
        <end position="187"/>
    </location>
</feature>
<dbReference type="Gene3D" id="3.40.30.10">
    <property type="entry name" value="Glutaredoxin"/>
    <property type="match status" value="1"/>
</dbReference>
<comment type="caution">
    <text evidence="7">The sequence shown here is derived from an EMBL/GenBank/DDBJ whole genome shotgun (WGS) entry which is preliminary data.</text>
</comment>
<reference evidence="7 8" key="1">
    <citation type="journal article" date="2018" name="Mol. Plant">
        <title>The genome of Artemisia annua provides insight into the evolution of Asteraceae family and artemisinin biosynthesis.</title>
        <authorList>
            <person name="Shen Q."/>
            <person name="Zhang L."/>
            <person name="Liao Z."/>
            <person name="Wang S."/>
            <person name="Yan T."/>
            <person name="Shi P."/>
            <person name="Liu M."/>
            <person name="Fu X."/>
            <person name="Pan Q."/>
            <person name="Wang Y."/>
            <person name="Lv Z."/>
            <person name="Lu X."/>
            <person name="Zhang F."/>
            <person name="Jiang W."/>
            <person name="Ma Y."/>
            <person name="Chen M."/>
            <person name="Hao X."/>
            <person name="Li L."/>
            <person name="Tang Y."/>
            <person name="Lv G."/>
            <person name="Zhou Y."/>
            <person name="Sun X."/>
            <person name="Brodelius P.E."/>
            <person name="Rose J.K.C."/>
            <person name="Tang K."/>
        </authorList>
    </citation>
    <scope>NUCLEOTIDE SEQUENCE [LARGE SCALE GENOMIC DNA]</scope>
    <source>
        <strain evidence="8">cv. Huhao1</strain>
        <tissue evidence="7">Leaf</tissue>
    </source>
</reference>
<dbReference type="PRINTS" id="PR00421">
    <property type="entry name" value="THIOREDOXIN"/>
</dbReference>
<evidence type="ECO:0000256" key="2">
    <source>
        <dbReference type="ARBA" id="ARBA00022946"/>
    </source>
</evidence>
<dbReference type="AlphaFoldDB" id="A0A2U1KGT0"/>
<keyword evidence="1" id="KW-0813">Transport</keyword>
<accession>A0A2U1KGT0</accession>
<dbReference type="InterPro" id="IPR017937">
    <property type="entry name" value="Thioredoxin_CS"/>
</dbReference>
<dbReference type="PANTHER" id="PTHR45663">
    <property type="entry name" value="GEO12009P1"/>
    <property type="match status" value="1"/>
</dbReference>
<keyword evidence="3" id="KW-0249">Electron transport</keyword>
<name>A0A2U1KGT0_ARTAN</name>
<dbReference type="STRING" id="35608.A0A2U1KGT0"/>
<gene>
    <name evidence="7" type="ORF">CTI12_AA604350</name>
</gene>
<dbReference type="GO" id="GO:0008047">
    <property type="term" value="F:enzyme activator activity"/>
    <property type="evidence" value="ECO:0007669"/>
    <property type="project" value="UniProtKB-ARBA"/>
</dbReference>
<dbReference type="InterPro" id="IPR036249">
    <property type="entry name" value="Thioredoxin-like_sf"/>
</dbReference>
<keyword evidence="5" id="KW-0676">Redox-active center</keyword>
<dbReference type="Proteomes" id="UP000245207">
    <property type="component" value="Unassembled WGS sequence"/>
</dbReference>
<evidence type="ECO:0000256" key="3">
    <source>
        <dbReference type="ARBA" id="ARBA00022982"/>
    </source>
</evidence>
<evidence type="ECO:0000259" key="6">
    <source>
        <dbReference type="PROSITE" id="PS51352"/>
    </source>
</evidence>
<dbReference type="GO" id="GO:0015035">
    <property type="term" value="F:protein-disulfide reductase activity"/>
    <property type="evidence" value="ECO:0007669"/>
    <property type="project" value="InterPro"/>
</dbReference>
<dbReference type="PROSITE" id="PS00194">
    <property type="entry name" value="THIOREDOXIN_1"/>
    <property type="match status" value="1"/>
</dbReference>
<dbReference type="CDD" id="cd02947">
    <property type="entry name" value="TRX_family"/>
    <property type="match status" value="1"/>
</dbReference>
<protein>
    <submittedName>
        <fullName evidence="7">Thioredoxin-1</fullName>
    </submittedName>
</protein>
<dbReference type="Pfam" id="PF00085">
    <property type="entry name" value="Thioredoxin"/>
    <property type="match status" value="1"/>
</dbReference>
<keyword evidence="4" id="KW-1015">Disulfide bond</keyword>
<dbReference type="InterPro" id="IPR005746">
    <property type="entry name" value="Thioredoxin"/>
</dbReference>
<dbReference type="PANTHER" id="PTHR45663:SF11">
    <property type="entry name" value="GEO12009P1"/>
    <property type="match status" value="1"/>
</dbReference>
<evidence type="ECO:0000313" key="8">
    <source>
        <dbReference type="Proteomes" id="UP000245207"/>
    </source>
</evidence>
<evidence type="ECO:0000256" key="5">
    <source>
        <dbReference type="ARBA" id="ARBA00023284"/>
    </source>
</evidence>
<organism evidence="7 8">
    <name type="scientific">Artemisia annua</name>
    <name type="common">Sweet wormwood</name>
    <dbReference type="NCBI Taxonomy" id="35608"/>
    <lineage>
        <taxon>Eukaryota</taxon>
        <taxon>Viridiplantae</taxon>
        <taxon>Streptophyta</taxon>
        <taxon>Embryophyta</taxon>
        <taxon>Tracheophyta</taxon>
        <taxon>Spermatophyta</taxon>
        <taxon>Magnoliopsida</taxon>
        <taxon>eudicotyledons</taxon>
        <taxon>Gunneridae</taxon>
        <taxon>Pentapetalae</taxon>
        <taxon>asterids</taxon>
        <taxon>campanulids</taxon>
        <taxon>Asterales</taxon>
        <taxon>Asteraceae</taxon>
        <taxon>Asteroideae</taxon>
        <taxon>Anthemideae</taxon>
        <taxon>Artemisiinae</taxon>
        <taxon>Artemisia</taxon>
    </lineage>
</organism>
<keyword evidence="2" id="KW-0809">Transit peptide</keyword>
<dbReference type="EMBL" id="PKPP01018988">
    <property type="protein sequence ID" value="PWA35989.1"/>
    <property type="molecule type" value="Genomic_DNA"/>
</dbReference>
<keyword evidence="8" id="KW-1185">Reference proteome</keyword>